<dbReference type="GO" id="GO:0055028">
    <property type="term" value="C:cortical microtubule"/>
    <property type="evidence" value="ECO:0007669"/>
    <property type="project" value="TreeGrafter"/>
</dbReference>
<feature type="compositionally biased region" description="Polar residues" evidence="1">
    <location>
        <begin position="141"/>
        <end position="151"/>
    </location>
</feature>
<dbReference type="Gramene" id="ORUFI01G02730.2">
    <property type="protein sequence ID" value="ORUFI01G02730.2"/>
    <property type="gene ID" value="ORUFI01G02730"/>
</dbReference>
<keyword evidence="3" id="KW-1185">Reference proteome</keyword>
<organism evidence="2 3">
    <name type="scientific">Oryza rufipogon</name>
    <name type="common">Brownbeard rice</name>
    <name type="synonym">Asian wild rice</name>
    <dbReference type="NCBI Taxonomy" id="4529"/>
    <lineage>
        <taxon>Eukaryota</taxon>
        <taxon>Viridiplantae</taxon>
        <taxon>Streptophyta</taxon>
        <taxon>Embryophyta</taxon>
        <taxon>Tracheophyta</taxon>
        <taxon>Spermatophyta</taxon>
        <taxon>Magnoliopsida</taxon>
        <taxon>Liliopsida</taxon>
        <taxon>Poales</taxon>
        <taxon>Poaceae</taxon>
        <taxon>BOP clade</taxon>
        <taxon>Oryzoideae</taxon>
        <taxon>Oryzeae</taxon>
        <taxon>Oryzinae</taxon>
        <taxon>Oryza</taxon>
    </lineage>
</organism>
<reference evidence="2" key="2">
    <citation type="submission" date="2015-06" db="UniProtKB">
        <authorList>
            <consortium name="EnsemblPlants"/>
        </authorList>
    </citation>
    <scope>IDENTIFICATION</scope>
</reference>
<proteinExistence type="predicted"/>
<evidence type="ECO:0000313" key="3">
    <source>
        <dbReference type="Proteomes" id="UP000008022"/>
    </source>
</evidence>
<dbReference type="EnsemblPlants" id="ORUFI01G02730.2">
    <property type="protein sequence ID" value="ORUFI01G02730.2"/>
    <property type="gene ID" value="ORUFI01G02730"/>
</dbReference>
<name>A0A0E0MR64_ORYRU</name>
<reference evidence="3" key="1">
    <citation type="submission" date="2013-06" db="EMBL/GenBank/DDBJ databases">
        <authorList>
            <person name="Zhao Q."/>
        </authorList>
    </citation>
    <scope>NUCLEOTIDE SEQUENCE</scope>
    <source>
        <strain evidence="3">cv. W1943</strain>
    </source>
</reference>
<feature type="region of interest" description="Disordered" evidence="1">
    <location>
        <begin position="263"/>
        <end position="290"/>
    </location>
</feature>
<feature type="compositionally biased region" description="Low complexity" evidence="1">
    <location>
        <begin position="190"/>
        <end position="205"/>
    </location>
</feature>
<protein>
    <submittedName>
        <fullName evidence="2">Uncharacterized protein</fullName>
    </submittedName>
</protein>
<dbReference type="AlphaFoldDB" id="A0A0E0MR64"/>
<evidence type="ECO:0000313" key="2">
    <source>
        <dbReference type="EnsemblPlants" id="ORUFI01G02730.2"/>
    </source>
</evidence>
<dbReference type="GO" id="GO:0043622">
    <property type="term" value="P:cortical microtubule organization"/>
    <property type="evidence" value="ECO:0007669"/>
    <property type="project" value="TreeGrafter"/>
</dbReference>
<feature type="region of interest" description="Disordered" evidence="1">
    <location>
        <begin position="120"/>
        <end position="227"/>
    </location>
</feature>
<dbReference type="PANTHER" id="PTHR31949">
    <property type="entry name" value="GASTRIC MUCIN-LIKE PROTEIN"/>
    <property type="match status" value="1"/>
</dbReference>
<sequence length="329" mass="35832">MHRVAMAAAAAGDGGDGRGRTLGAVIKEKDEELALFLEMRRREKERGAAAAAAAAEQLLLSGDRVDVARDGMLLVDQPPPRPQPPAEHKAAAYRMTGGFRRAPGGADDFLNSDGGDKNDYDWLLTPPGTPLFPSLEESKKSPVSQTGTPKTRPTALKSRLANHPDPPSRTTLPLRATSSNNLNSAATTRRPSSSGGHTSNSSRPSTPTGRPALTNTSKGQHLLQQGQQHLQEHLALLPGHQFLQVEHQHQLAGHPHLLQDHRYLLPGHPRHHPGPPYQHKASQYQGHQPQQDGLLPLPPNMVAWLHQFDLPQSPNQPLQCPKVLHRQKL</sequence>
<feature type="compositionally biased region" description="Polar residues" evidence="1">
    <location>
        <begin position="168"/>
        <end position="189"/>
    </location>
</feature>
<dbReference type="PANTHER" id="PTHR31949:SF20">
    <property type="entry name" value="OS01G0141900 PROTEIN"/>
    <property type="match status" value="1"/>
</dbReference>
<dbReference type="HOGENOM" id="CLU_845626_0_0_1"/>
<dbReference type="Proteomes" id="UP000008022">
    <property type="component" value="Unassembled WGS sequence"/>
</dbReference>
<accession>A0A0E0MR64</accession>
<evidence type="ECO:0000256" key="1">
    <source>
        <dbReference type="SAM" id="MobiDB-lite"/>
    </source>
</evidence>